<keyword evidence="4" id="KW-0862">Zinc</keyword>
<dbReference type="GO" id="GO:0008270">
    <property type="term" value="F:zinc ion binding"/>
    <property type="evidence" value="ECO:0007669"/>
    <property type="project" value="UniProtKB-KW"/>
</dbReference>
<dbReference type="PANTHER" id="PTHR21736:SF38">
    <property type="entry name" value="PROTEIN OBERON 3"/>
    <property type="match status" value="1"/>
</dbReference>
<keyword evidence="5" id="KW-0539">Nucleus</keyword>
<dbReference type="OMA" id="RTIEMQF"/>
<organism evidence="7">
    <name type="scientific">Solanum lycopersicum</name>
    <name type="common">Tomato</name>
    <name type="synonym">Lycopersicon esculentum</name>
    <dbReference type="NCBI Taxonomy" id="4081"/>
    <lineage>
        <taxon>Eukaryota</taxon>
        <taxon>Viridiplantae</taxon>
        <taxon>Streptophyta</taxon>
        <taxon>Embryophyta</taxon>
        <taxon>Tracheophyta</taxon>
        <taxon>Spermatophyta</taxon>
        <taxon>Magnoliopsida</taxon>
        <taxon>eudicotyledons</taxon>
        <taxon>Gunneridae</taxon>
        <taxon>Pentapetalae</taxon>
        <taxon>asterids</taxon>
        <taxon>lamiids</taxon>
        <taxon>Solanales</taxon>
        <taxon>Solanaceae</taxon>
        <taxon>Solanoideae</taxon>
        <taxon>Solaneae</taxon>
        <taxon>Solanum</taxon>
        <taxon>Solanum subgen. Lycopersicon</taxon>
    </lineage>
</organism>
<dbReference type="PRINTS" id="PR01544">
    <property type="entry name" value="ARATH130DUF"/>
</dbReference>
<name>A0A3Q7I5Z7_SOLLC</name>
<evidence type="ECO:0000313" key="8">
    <source>
        <dbReference type="Proteomes" id="UP000004994"/>
    </source>
</evidence>
<evidence type="ECO:0000256" key="3">
    <source>
        <dbReference type="ARBA" id="ARBA00022771"/>
    </source>
</evidence>
<evidence type="ECO:0000256" key="4">
    <source>
        <dbReference type="ARBA" id="ARBA00022833"/>
    </source>
</evidence>
<keyword evidence="3" id="KW-0863">Zinc-finger</keyword>
<dbReference type="InParanoid" id="A0A3Q7I5Z7"/>
<dbReference type="PaxDb" id="4081-Solyc07g042290.1.1"/>
<dbReference type="Gramene" id="Solyc07g042290.2.1">
    <property type="protein sequence ID" value="Solyc07g042290.2.1"/>
    <property type="gene ID" value="Solyc07g042290.2"/>
</dbReference>
<evidence type="ECO:0000313" key="7">
    <source>
        <dbReference type="EnsemblPlants" id="Solyc07g042290.2.1"/>
    </source>
</evidence>
<comment type="subcellular location">
    <subcellularLocation>
        <location evidence="1">Nucleus</location>
    </subcellularLocation>
</comment>
<dbReference type="Pfam" id="PF07227">
    <property type="entry name" value="PHD_Oberon"/>
    <property type="match status" value="1"/>
</dbReference>
<feature type="domain" description="Oberon-like PHD finger" evidence="6">
    <location>
        <begin position="24"/>
        <end position="111"/>
    </location>
</feature>
<dbReference type="Proteomes" id="UP000004994">
    <property type="component" value="Chromosome 7"/>
</dbReference>
<sequence>MPERKYELDERSHFTKLTHLNCQCQNIYCMMLFPVEDCVCKICSMKKGLCRECMCLVCLNFDYANNTCSWVGSDACLHGCHVVCGIHQNLIKPGPSLKGPSRTIEMQFYCLGRSHA</sequence>
<reference evidence="7" key="1">
    <citation type="journal article" date="2012" name="Nature">
        <title>The tomato genome sequence provides insights into fleshy fruit evolution.</title>
        <authorList>
            <consortium name="Tomato Genome Consortium"/>
        </authorList>
    </citation>
    <scope>NUCLEOTIDE SEQUENCE [LARGE SCALE GENOMIC DNA]</scope>
    <source>
        <strain evidence="7">cv. Heinz 1706</strain>
    </source>
</reference>
<dbReference type="EnsemblPlants" id="Solyc07g042290.2.1">
    <property type="protein sequence ID" value="Solyc07g042290.2.1"/>
    <property type="gene ID" value="Solyc07g042290.2"/>
</dbReference>
<dbReference type="InterPro" id="IPR004082">
    <property type="entry name" value="OBERON"/>
</dbReference>
<protein>
    <recommendedName>
        <fullName evidence="6">Oberon-like PHD finger domain-containing protein</fullName>
    </recommendedName>
</protein>
<proteinExistence type="predicted"/>
<accession>A0A3Q7I5Z7</accession>
<keyword evidence="8" id="KW-1185">Reference proteome</keyword>
<dbReference type="GO" id="GO:0005634">
    <property type="term" value="C:nucleus"/>
    <property type="evidence" value="ECO:0007669"/>
    <property type="project" value="UniProtKB-SubCell"/>
</dbReference>
<evidence type="ECO:0000256" key="1">
    <source>
        <dbReference type="ARBA" id="ARBA00004123"/>
    </source>
</evidence>
<dbReference type="InterPro" id="IPR032881">
    <property type="entry name" value="Oberon-like_PHD"/>
</dbReference>
<dbReference type="PANTHER" id="PTHR21736">
    <property type="entry name" value="VERNALIZATION-INSENSITIVE PROTEIN 3"/>
    <property type="match status" value="1"/>
</dbReference>
<evidence type="ECO:0000259" key="6">
    <source>
        <dbReference type="Pfam" id="PF07227"/>
    </source>
</evidence>
<dbReference type="AlphaFoldDB" id="A0A3Q7I5Z7"/>
<evidence type="ECO:0000256" key="2">
    <source>
        <dbReference type="ARBA" id="ARBA00022723"/>
    </source>
</evidence>
<reference evidence="7" key="2">
    <citation type="submission" date="2019-01" db="UniProtKB">
        <authorList>
            <consortium name="EnsemblPlants"/>
        </authorList>
    </citation>
    <scope>IDENTIFICATION</scope>
    <source>
        <strain evidence="7">cv. Heinz 1706</strain>
    </source>
</reference>
<keyword evidence="2" id="KW-0479">Metal-binding</keyword>
<dbReference type="STRING" id="4081.A0A3Q7I5Z7"/>
<evidence type="ECO:0000256" key="5">
    <source>
        <dbReference type="ARBA" id="ARBA00023242"/>
    </source>
</evidence>